<dbReference type="InterPro" id="IPR000823">
    <property type="entry name" value="Peroxidase_pln"/>
</dbReference>
<keyword evidence="9 19" id="KW-0479">Metal-binding</keyword>
<evidence type="ECO:0000256" key="17">
    <source>
        <dbReference type="PIRSR" id="PIRSR600823-1"/>
    </source>
</evidence>
<dbReference type="PRINTS" id="PR00461">
    <property type="entry name" value="PLPEROXIDASE"/>
</dbReference>
<sequence>MIESRIGILIVAFLSHAMLASGQFLDVSGLFGLGHAFMHPPTDDHRDFDAPEQHDFRHPPEHQREHRRGDDSVDSLKPAANERLLQLVEPETGLVEPGLPVQDPNSKPEQEADSEHVQEPKPTNEPVEEPANIAEQELENQPVQEPVNKPVEGPGKGGLREMFYKQSCPDAEKIVNETIHKHFQKDPTYAAGFVRLFFHDCFVTGCDASILLDTTPTSEEVEKKARHNGPLIRGYQVVDDIKTELEKACPGVVSCADILAFATRDSLIYSGMPSYGIAAGRRDARASLAANVEGNLPLPDATAEDNIRLFEKKGMTLEDLILLVGAHSIGTAHCSIVAGRFRNKEKEKDIDRGYWLKMQTMTVCQSETQDVPFDPYSHHKMDSRFYKELLTNKALIESDHNLARDPRGNNMMKKLVDDQAGWIAKFTNSMKRLGETEVLVGDQGEVRKQCRTVN</sequence>
<evidence type="ECO:0000256" key="23">
    <source>
        <dbReference type="SAM" id="SignalP"/>
    </source>
</evidence>
<keyword evidence="15" id="KW-0325">Glycoprotein</keyword>
<evidence type="ECO:0000256" key="2">
    <source>
        <dbReference type="ARBA" id="ARBA00002322"/>
    </source>
</evidence>
<dbReference type="FunFam" id="1.10.420.10:FF:000001">
    <property type="entry name" value="Peroxidase"/>
    <property type="match status" value="1"/>
</dbReference>
<evidence type="ECO:0000256" key="20">
    <source>
        <dbReference type="PIRSR" id="PIRSR600823-4"/>
    </source>
</evidence>
<organism evidence="25 26">
    <name type="scientific">Salvia divinorum</name>
    <name type="common">Maria pastora</name>
    <name type="synonym">Diviner's sage</name>
    <dbReference type="NCBI Taxonomy" id="28513"/>
    <lineage>
        <taxon>Eukaryota</taxon>
        <taxon>Viridiplantae</taxon>
        <taxon>Streptophyta</taxon>
        <taxon>Embryophyta</taxon>
        <taxon>Tracheophyta</taxon>
        <taxon>Spermatophyta</taxon>
        <taxon>Magnoliopsida</taxon>
        <taxon>eudicotyledons</taxon>
        <taxon>Gunneridae</taxon>
        <taxon>Pentapetalae</taxon>
        <taxon>asterids</taxon>
        <taxon>lamiids</taxon>
        <taxon>Lamiales</taxon>
        <taxon>Lamiaceae</taxon>
        <taxon>Nepetoideae</taxon>
        <taxon>Mentheae</taxon>
        <taxon>Salviinae</taxon>
        <taxon>Salvia</taxon>
        <taxon>Salvia subgen. Calosphace</taxon>
    </lineage>
</organism>
<dbReference type="Gene3D" id="1.10.520.10">
    <property type="match status" value="1"/>
</dbReference>
<feature type="binding site" evidence="19">
    <location>
        <position position="222"/>
    </location>
    <ligand>
        <name>Ca(2+)</name>
        <dbReference type="ChEBI" id="CHEBI:29108"/>
        <label>1</label>
    </ligand>
</feature>
<keyword evidence="14 21" id="KW-1015">Disulfide bond</keyword>
<evidence type="ECO:0000256" key="1">
    <source>
        <dbReference type="ARBA" id="ARBA00000189"/>
    </source>
</evidence>
<keyword evidence="26" id="KW-1185">Reference proteome</keyword>
<comment type="cofactor">
    <cofactor evidence="19">
        <name>heme b</name>
        <dbReference type="ChEBI" id="CHEBI:60344"/>
    </cofactor>
    <text evidence="19">Binds 1 heme b (iron(II)-protoporphyrin IX) group per subunit.</text>
</comment>
<evidence type="ECO:0000313" key="25">
    <source>
        <dbReference type="EMBL" id="KAL1539331.1"/>
    </source>
</evidence>
<evidence type="ECO:0000256" key="4">
    <source>
        <dbReference type="ARBA" id="ARBA00006873"/>
    </source>
</evidence>
<evidence type="ECO:0000256" key="5">
    <source>
        <dbReference type="ARBA" id="ARBA00012313"/>
    </source>
</evidence>
<feature type="disulfide bond" evidence="21">
    <location>
        <begin position="168"/>
        <end position="249"/>
    </location>
</feature>
<keyword evidence="13 19" id="KW-0408">Iron</keyword>
<keyword evidence="7 25" id="KW-0575">Peroxidase</keyword>
<dbReference type="Proteomes" id="UP001567538">
    <property type="component" value="Unassembled WGS sequence"/>
</dbReference>
<dbReference type="EC" id="1.11.1.7" evidence="5"/>
<dbReference type="CDD" id="cd00693">
    <property type="entry name" value="secretory_peroxidase"/>
    <property type="match status" value="1"/>
</dbReference>
<feature type="signal peptide" evidence="23">
    <location>
        <begin position="1"/>
        <end position="22"/>
    </location>
</feature>
<evidence type="ECO:0000256" key="9">
    <source>
        <dbReference type="ARBA" id="ARBA00022723"/>
    </source>
</evidence>
<comment type="similarity">
    <text evidence="4">Belongs to the peroxidase family. Ascorbate peroxidase subfamily.</text>
</comment>
<dbReference type="InterPro" id="IPR033905">
    <property type="entry name" value="Secretory_peroxidase"/>
</dbReference>
<evidence type="ECO:0000256" key="22">
    <source>
        <dbReference type="SAM" id="MobiDB-lite"/>
    </source>
</evidence>
<evidence type="ECO:0000313" key="26">
    <source>
        <dbReference type="Proteomes" id="UP001567538"/>
    </source>
</evidence>
<keyword evidence="16" id="KW-0376">Hydrogen peroxide</keyword>
<dbReference type="InterPro" id="IPR002016">
    <property type="entry name" value="Haem_peroxidase"/>
</dbReference>
<dbReference type="Pfam" id="PF00141">
    <property type="entry name" value="peroxidase"/>
    <property type="match status" value="1"/>
</dbReference>
<comment type="cofactor">
    <cofactor evidence="19">
        <name>Ca(2+)</name>
        <dbReference type="ChEBI" id="CHEBI:29108"/>
    </cofactor>
    <text evidence="19">Binds 2 calcium ions per subunit.</text>
</comment>
<dbReference type="GO" id="GO:0042744">
    <property type="term" value="P:hydrogen peroxide catabolic process"/>
    <property type="evidence" value="ECO:0007669"/>
    <property type="project" value="UniProtKB-KW"/>
</dbReference>
<dbReference type="EMBL" id="JBEAFC010000010">
    <property type="protein sequence ID" value="KAL1539331.1"/>
    <property type="molecule type" value="Genomic_DNA"/>
</dbReference>
<feature type="domain" description="Plant heme peroxidase family profile" evidence="24">
    <location>
        <begin position="158"/>
        <end position="454"/>
    </location>
</feature>
<feature type="binding site" evidence="19">
    <location>
        <position position="374"/>
    </location>
    <ligand>
        <name>Ca(2+)</name>
        <dbReference type="ChEBI" id="CHEBI:29108"/>
        <label>2</label>
    </ligand>
</feature>
<dbReference type="PROSITE" id="PS00435">
    <property type="entry name" value="PEROXIDASE_1"/>
    <property type="match status" value="1"/>
</dbReference>
<feature type="binding site" evidence="19">
    <location>
        <position position="382"/>
    </location>
    <ligand>
        <name>Ca(2+)</name>
        <dbReference type="ChEBI" id="CHEBI:29108"/>
        <label>2</label>
    </ligand>
</feature>
<accession>A0ABD1G5D3</accession>
<dbReference type="PROSITE" id="PS50873">
    <property type="entry name" value="PEROXIDASE_4"/>
    <property type="match status" value="1"/>
</dbReference>
<dbReference type="GO" id="GO:0005576">
    <property type="term" value="C:extracellular region"/>
    <property type="evidence" value="ECO:0007669"/>
    <property type="project" value="UniProtKB-SubCell"/>
</dbReference>
<feature type="binding site" evidence="18">
    <location>
        <position position="297"/>
    </location>
    <ligand>
        <name>substrate</name>
    </ligand>
</feature>
<dbReference type="PANTHER" id="PTHR31517">
    <property type="match status" value="1"/>
</dbReference>
<feature type="region of interest" description="Disordered" evidence="22">
    <location>
        <begin position="42"/>
        <end position="75"/>
    </location>
</feature>
<evidence type="ECO:0000256" key="12">
    <source>
        <dbReference type="ARBA" id="ARBA00023002"/>
    </source>
</evidence>
<comment type="caution">
    <text evidence="25">The sequence shown here is derived from an EMBL/GenBank/DDBJ whole genome shotgun (WGS) entry which is preliminary data.</text>
</comment>
<keyword evidence="6" id="KW-0964">Secreted</keyword>
<evidence type="ECO:0000256" key="14">
    <source>
        <dbReference type="ARBA" id="ARBA00023157"/>
    </source>
</evidence>
<keyword evidence="12 25" id="KW-0560">Oxidoreductase</keyword>
<name>A0ABD1G5D3_SALDI</name>
<evidence type="ECO:0000256" key="11">
    <source>
        <dbReference type="ARBA" id="ARBA00022837"/>
    </source>
</evidence>
<evidence type="ECO:0000256" key="7">
    <source>
        <dbReference type="ARBA" id="ARBA00022559"/>
    </source>
</evidence>
<comment type="subcellular location">
    <subcellularLocation>
        <location evidence="3">Secreted</location>
    </subcellularLocation>
</comment>
<dbReference type="PROSITE" id="PS00436">
    <property type="entry name" value="PEROXIDASE_2"/>
    <property type="match status" value="1"/>
</dbReference>
<protein>
    <recommendedName>
        <fullName evidence="5">peroxidase</fullName>
        <ecNumber evidence="5">1.11.1.7</ecNumber>
    </recommendedName>
</protein>
<comment type="function">
    <text evidence="2">Removal of H(2)O(2), oxidation of toxic reductants, biosynthesis and degradation of lignin, suberization, auxin catabolism, response to environmental stresses such as wounding, pathogen attack and oxidative stress. These functions might be dependent on each isozyme/isoform in each plant tissue.</text>
</comment>
<dbReference type="AlphaFoldDB" id="A0ABD1G5D3"/>
<gene>
    <name evidence="25" type="ORF">AAHA92_27961</name>
</gene>
<evidence type="ECO:0000256" key="19">
    <source>
        <dbReference type="PIRSR" id="PIRSR600823-3"/>
    </source>
</evidence>
<dbReference type="InterPro" id="IPR010255">
    <property type="entry name" value="Haem_peroxidase_sf"/>
</dbReference>
<evidence type="ECO:0000256" key="13">
    <source>
        <dbReference type="ARBA" id="ARBA00023004"/>
    </source>
</evidence>
<feature type="binding site" evidence="19">
    <location>
        <position position="203"/>
    </location>
    <ligand>
        <name>Ca(2+)</name>
        <dbReference type="ChEBI" id="CHEBI:29108"/>
        <label>1</label>
    </ligand>
</feature>
<proteinExistence type="inferred from homology"/>
<dbReference type="FunFam" id="1.10.520.10:FF:000006">
    <property type="entry name" value="Peroxidase"/>
    <property type="match status" value="1"/>
</dbReference>
<feature type="site" description="Transition state stabilizer" evidence="20">
    <location>
        <position position="195"/>
    </location>
</feature>
<evidence type="ECO:0000256" key="21">
    <source>
        <dbReference type="PIRSR" id="PIRSR600823-5"/>
    </source>
</evidence>
<evidence type="ECO:0000256" key="18">
    <source>
        <dbReference type="PIRSR" id="PIRSR600823-2"/>
    </source>
</evidence>
<feature type="active site" description="Proton acceptor" evidence="17">
    <location>
        <position position="199"/>
    </location>
</feature>
<evidence type="ECO:0000256" key="15">
    <source>
        <dbReference type="ARBA" id="ARBA00023180"/>
    </source>
</evidence>
<comment type="catalytic activity">
    <reaction evidence="1">
        <text>2 a phenolic donor + H2O2 = 2 a phenolic radical donor + 2 H2O</text>
        <dbReference type="Rhea" id="RHEA:56136"/>
        <dbReference type="ChEBI" id="CHEBI:15377"/>
        <dbReference type="ChEBI" id="CHEBI:16240"/>
        <dbReference type="ChEBI" id="CHEBI:139520"/>
        <dbReference type="ChEBI" id="CHEBI:139521"/>
        <dbReference type="EC" id="1.11.1.7"/>
    </reaction>
</comment>
<feature type="chain" id="PRO_5044798803" description="peroxidase" evidence="23">
    <location>
        <begin position="23"/>
        <end position="454"/>
    </location>
</feature>
<dbReference type="InterPro" id="IPR019793">
    <property type="entry name" value="Peroxidases_heam-ligand_BS"/>
</dbReference>
<evidence type="ECO:0000256" key="10">
    <source>
        <dbReference type="ARBA" id="ARBA00022729"/>
    </source>
</evidence>
<feature type="binding site" evidence="19">
    <location>
        <position position="205"/>
    </location>
    <ligand>
        <name>Ca(2+)</name>
        <dbReference type="ChEBI" id="CHEBI:29108"/>
        <label>1</label>
    </ligand>
</feature>
<keyword evidence="11 19" id="KW-0106">Calcium</keyword>
<feature type="region of interest" description="Disordered" evidence="22">
    <location>
        <begin position="90"/>
        <end position="128"/>
    </location>
</feature>
<evidence type="ECO:0000256" key="6">
    <source>
        <dbReference type="ARBA" id="ARBA00022525"/>
    </source>
</evidence>
<feature type="disulfide bond" evidence="21">
    <location>
        <begin position="201"/>
        <end position="206"/>
    </location>
</feature>
<dbReference type="GO" id="GO:0140825">
    <property type="term" value="F:lactoperoxidase activity"/>
    <property type="evidence" value="ECO:0007669"/>
    <property type="project" value="UniProtKB-EC"/>
</dbReference>
<feature type="binding site" evidence="19">
    <location>
        <position position="200"/>
    </location>
    <ligand>
        <name>Ca(2+)</name>
        <dbReference type="ChEBI" id="CHEBI:29108"/>
        <label>1</label>
    </ligand>
</feature>
<keyword evidence="10 23" id="KW-0732">Signal</keyword>
<feature type="disulfide bond" evidence="21">
    <location>
        <begin position="255"/>
        <end position="450"/>
    </location>
</feature>
<evidence type="ECO:0000256" key="16">
    <source>
        <dbReference type="ARBA" id="ARBA00023324"/>
    </source>
</evidence>
<dbReference type="GO" id="GO:0046872">
    <property type="term" value="F:metal ion binding"/>
    <property type="evidence" value="ECO:0007669"/>
    <property type="project" value="UniProtKB-KW"/>
</dbReference>
<feature type="compositionally biased region" description="Basic and acidic residues" evidence="22">
    <location>
        <begin position="106"/>
        <end position="119"/>
    </location>
</feature>
<keyword evidence="8" id="KW-0349">Heme</keyword>
<feature type="compositionally biased region" description="Basic and acidic residues" evidence="22">
    <location>
        <begin position="42"/>
        <end position="71"/>
    </location>
</feature>
<evidence type="ECO:0000259" key="24">
    <source>
        <dbReference type="PROSITE" id="PS50873"/>
    </source>
</evidence>
<evidence type="ECO:0000256" key="8">
    <source>
        <dbReference type="ARBA" id="ARBA00022617"/>
    </source>
</evidence>
<dbReference type="SUPFAM" id="SSF48113">
    <property type="entry name" value="Heme-dependent peroxidases"/>
    <property type="match status" value="1"/>
</dbReference>
<feature type="binding site" evidence="19">
    <location>
        <position position="209"/>
    </location>
    <ligand>
        <name>Ca(2+)</name>
        <dbReference type="ChEBI" id="CHEBI:29108"/>
        <label>1</label>
    </ligand>
</feature>
<dbReference type="Gene3D" id="1.10.420.10">
    <property type="entry name" value="Peroxidase, domain 2"/>
    <property type="match status" value="1"/>
</dbReference>
<reference evidence="25 26" key="1">
    <citation type="submission" date="2024-06" db="EMBL/GenBank/DDBJ databases">
        <title>A chromosome level genome sequence of Diviner's sage (Salvia divinorum).</title>
        <authorList>
            <person name="Ford S.A."/>
            <person name="Ro D.-K."/>
            <person name="Ness R.W."/>
            <person name="Phillips M.A."/>
        </authorList>
    </citation>
    <scope>NUCLEOTIDE SEQUENCE [LARGE SCALE GENOMIC DNA]</scope>
    <source>
        <strain evidence="25">SAF-2024a</strain>
        <tissue evidence="25">Leaf</tissue>
    </source>
</reference>
<dbReference type="PRINTS" id="PR00458">
    <property type="entry name" value="PEROXIDASE"/>
</dbReference>
<feature type="region of interest" description="Disordered" evidence="22">
    <location>
        <begin position="138"/>
        <end position="157"/>
    </location>
</feature>
<feature type="binding site" description="axial binding residue" evidence="19">
    <location>
        <position position="327"/>
    </location>
    <ligand>
        <name>heme b</name>
        <dbReference type="ChEBI" id="CHEBI:60344"/>
    </ligand>
    <ligandPart>
        <name>Fe</name>
        <dbReference type="ChEBI" id="CHEBI:18248"/>
    </ligandPart>
</feature>
<feature type="binding site" evidence="19">
    <location>
        <position position="207"/>
    </location>
    <ligand>
        <name>Ca(2+)</name>
        <dbReference type="ChEBI" id="CHEBI:29108"/>
        <label>1</label>
    </ligand>
</feature>
<dbReference type="PANTHER" id="PTHR31517:SF84">
    <property type="entry name" value="PEROXIDASE"/>
    <property type="match status" value="1"/>
</dbReference>
<evidence type="ECO:0000256" key="3">
    <source>
        <dbReference type="ARBA" id="ARBA00004613"/>
    </source>
</evidence>
<dbReference type="InterPro" id="IPR019794">
    <property type="entry name" value="Peroxidases_AS"/>
</dbReference>